<reference evidence="9 10" key="1">
    <citation type="submission" date="2018-07" db="EMBL/GenBank/DDBJ databases">
        <title>Genomic Encyclopedia of Type Strains, Phase III (KMG-III): the genomes of soil and plant-associated and newly described type strains.</title>
        <authorList>
            <person name="Whitman W."/>
        </authorList>
    </citation>
    <scope>NUCLEOTIDE SEQUENCE [LARGE SCALE GENOMIC DNA]</scope>
    <source>
        <strain evidence="9 10">CECT 7287</strain>
    </source>
</reference>
<feature type="transmembrane region" description="Helical" evidence="7">
    <location>
        <begin position="105"/>
        <end position="127"/>
    </location>
</feature>
<keyword evidence="2 7" id="KW-0813">Transport</keyword>
<keyword evidence="3" id="KW-1003">Cell membrane</keyword>
<dbReference type="SUPFAM" id="SSF161098">
    <property type="entry name" value="MetI-like"/>
    <property type="match status" value="1"/>
</dbReference>
<evidence type="ECO:0000256" key="5">
    <source>
        <dbReference type="ARBA" id="ARBA00022989"/>
    </source>
</evidence>
<dbReference type="EMBL" id="QRDZ01000032">
    <property type="protein sequence ID" value="RED59135.1"/>
    <property type="molecule type" value="Genomic_DNA"/>
</dbReference>
<feature type="transmembrane region" description="Helical" evidence="7">
    <location>
        <begin position="139"/>
        <end position="162"/>
    </location>
</feature>
<comment type="caution">
    <text evidence="9">The sequence shown here is derived from an EMBL/GenBank/DDBJ whole genome shotgun (WGS) entry which is preliminary data.</text>
</comment>
<feature type="transmembrane region" description="Helical" evidence="7">
    <location>
        <begin position="183"/>
        <end position="205"/>
    </location>
</feature>
<dbReference type="PROSITE" id="PS50928">
    <property type="entry name" value="ABC_TM1"/>
    <property type="match status" value="1"/>
</dbReference>
<sequence length="278" mass="31262">MASVARGTAVLRILLLSLYSITVLYPLLWMIRLSLGDLQGMYASPWRIIPDQWNWDNFQSAWKVGQIGTALYNTLFITFISLLLIVAFCYLASYALARMRFAGRGFLMMLFVSTMLLPLQIILIPLYRIDVLFGINNSHLGLILPYIAAGLPISIFLMTAFLRTIPFELEESAAIDGCSRLRLIVSILFPLSRPGLATVVIFQFMNIWNEFPLALTVLNNPDLRTVTLALTSFKGQWGLMDFNKLFAALTITTMPLVLMFILFQRQFISGLTSGALKG</sequence>
<comment type="subcellular location">
    <subcellularLocation>
        <location evidence="1 7">Cell membrane</location>
        <topology evidence="1 7">Multi-pass membrane protein</topology>
    </subcellularLocation>
</comment>
<proteinExistence type="inferred from homology"/>
<dbReference type="InterPro" id="IPR035906">
    <property type="entry name" value="MetI-like_sf"/>
</dbReference>
<organism evidence="9 10">
    <name type="scientific">Cohnella phaseoli</name>
    <dbReference type="NCBI Taxonomy" id="456490"/>
    <lineage>
        <taxon>Bacteria</taxon>
        <taxon>Bacillati</taxon>
        <taxon>Bacillota</taxon>
        <taxon>Bacilli</taxon>
        <taxon>Bacillales</taxon>
        <taxon>Paenibacillaceae</taxon>
        <taxon>Cohnella</taxon>
    </lineage>
</organism>
<dbReference type="InterPro" id="IPR000515">
    <property type="entry name" value="MetI-like"/>
</dbReference>
<evidence type="ECO:0000256" key="7">
    <source>
        <dbReference type="RuleBase" id="RU363032"/>
    </source>
</evidence>
<keyword evidence="6 7" id="KW-0472">Membrane</keyword>
<keyword evidence="10" id="KW-1185">Reference proteome</keyword>
<feature type="transmembrane region" description="Helical" evidence="7">
    <location>
        <begin position="9"/>
        <end position="31"/>
    </location>
</feature>
<evidence type="ECO:0000256" key="2">
    <source>
        <dbReference type="ARBA" id="ARBA00022448"/>
    </source>
</evidence>
<comment type="similarity">
    <text evidence="7">Belongs to the binding-protein-dependent transport system permease family.</text>
</comment>
<dbReference type="CDD" id="cd06261">
    <property type="entry name" value="TM_PBP2"/>
    <property type="match status" value="1"/>
</dbReference>
<evidence type="ECO:0000256" key="1">
    <source>
        <dbReference type="ARBA" id="ARBA00004651"/>
    </source>
</evidence>
<keyword evidence="5 7" id="KW-1133">Transmembrane helix</keyword>
<dbReference type="PANTHER" id="PTHR43744:SF12">
    <property type="entry name" value="ABC TRANSPORTER PERMEASE PROTEIN MG189-RELATED"/>
    <property type="match status" value="1"/>
</dbReference>
<evidence type="ECO:0000256" key="6">
    <source>
        <dbReference type="ARBA" id="ARBA00023136"/>
    </source>
</evidence>
<dbReference type="Proteomes" id="UP000256977">
    <property type="component" value="Unassembled WGS sequence"/>
</dbReference>
<name>A0A3D9IBV1_9BACL</name>
<evidence type="ECO:0000256" key="3">
    <source>
        <dbReference type="ARBA" id="ARBA00022475"/>
    </source>
</evidence>
<feature type="transmembrane region" description="Helical" evidence="7">
    <location>
        <begin position="245"/>
        <end position="263"/>
    </location>
</feature>
<evidence type="ECO:0000259" key="8">
    <source>
        <dbReference type="PROSITE" id="PS50928"/>
    </source>
</evidence>
<dbReference type="GO" id="GO:0055085">
    <property type="term" value="P:transmembrane transport"/>
    <property type="evidence" value="ECO:0007669"/>
    <property type="project" value="InterPro"/>
</dbReference>
<dbReference type="PANTHER" id="PTHR43744">
    <property type="entry name" value="ABC TRANSPORTER PERMEASE PROTEIN MG189-RELATED-RELATED"/>
    <property type="match status" value="1"/>
</dbReference>
<protein>
    <submittedName>
        <fullName evidence="9">Carbohydrate ABC transporter membrane protein 2 (CUT1 family)</fullName>
    </submittedName>
</protein>
<dbReference type="Pfam" id="PF00528">
    <property type="entry name" value="BPD_transp_1"/>
    <property type="match status" value="1"/>
</dbReference>
<feature type="transmembrane region" description="Helical" evidence="7">
    <location>
        <begin position="70"/>
        <end position="93"/>
    </location>
</feature>
<evidence type="ECO:0000313" key="10">
    <source>
        <dbReference type="Proteomes" id="UP000256977"/>
    </source>
</evidence>
<gene>
    <name evidence="9" type="ORF">DFP98_13258</name>
</gene>
<dbReference type="AlphaFoldDB" id="A0A3D9IBV1"/>
<evidence type="ECO:0000256" key="4">
    <source>
        <dbReference type="ARBA" id="ARBA00022692"/>
    </source>
</evidence>
<keyword evidence="4 7" id="KW-0812">Transmembrane</keyword>
<dbReference type="Gene3D" id="1.10.3720.10">
    <property type="entry name" value="MetI-like"/>
    <property type="match status" value="1"/>
</dbReference>
<feature type="domain" description="ABC transmembrane type-1" evidence="8">
    <location>
        <begin position="71"/>
        <end position="263"/>
    </location>
</feature>
<dbReference type="GO" id="GO:0005886">
    <property type="term" value="C:plasma membrane"/>
    <property type="evidence" value="ECO:0007669"/>
    <property type="project" value="UniProtKB-SubCell"/>
</dbReference>
<accession>A0A3D9IBV1</accession>
<dbReference type="RefSeq" id="WP_181918032.1">
    <property type="nucleotide sequence ID" value="NZ_QRDZ01000032.1"/>
</dbReference>
<evidence type="ECO:0000313" key="9">
    <source>
        <dbReference type="EMBL" id="RED59135.1"/>
    </source>
</evidence>